<organism evidence="2">
    <name type="scientific">uncultured Dysgonomonas sp</name>
    <dbReference type="NCBI Taxonomy" id="206096"/>
    <lineage>
        <taxon>Bacteria</taxon>
        <taxon>Pseudomonadati</taxon>
        <taxon>Bacteroidota</taxon>
        <taxon>Bacteroidia</taxon>
        <taxon>Bacteroidales</taxon>
        <taxon>Dysgonomonadaceae</taxon>
        <taxon>Dysgonomonas</taxon>
        <taxon>environmental samples</taxon>
    </lineage>
</organism>
<evidence type="ECO:0000313" key="2">
    <source>
        <dbReference type="EMBL" id="SBW05316.1"/>
    </source>
</evidence>
<dbReference type="RefSeq" id="WP_296943397.1">
    <property type="nucleotide sequence ID" value="NZ_LT599032.1"/>
</dbReference>
<dbReference type="InterPro" id="IPR043729">
    <property type="entry name" value="DUF5672"/>
</dbReference>
<dbReference type="Pfam" id="PF18922">
    <property type="entry name" value="DUF5672"/>
    <property type="match status" value="1"/>
</dbReference>
<feature type="domain" description="DUF5672" evidence="1">
    <location>
        <begin position="60"/>
        <end position="260"/>
    </location>
</feature>
<proteinExistence type="predicted"/>
<accession>A0A212K0Y7</accession>
<dbReference type="EMBL" id="FLUM01000003">
    <property type="protein sequence ID" value="SBW05316.1"/>
    <property type="molecule type" value="Genomic_DNA"/>
</dbReference>
<evidence type="ECO:0000259" key="1">
    <source>
        <dbReference type="Pfam" id="PF18922"/>
    </source>
</evidence>
<dbReference type="AlphaFoldDB" id="A0A212K0Y7"/>
<name>A0A212K0Y7_9BACT</name>
<sequence>MPKQAVVIIPVYKPLPDRYEEISFRQCIKILSKHPLCIVTFSELNIDWYKDILQTFKVDFSIEYFDKAYFESLSGYNKLMLSKQLYQRFIAYEYMLIYQLDAYVFRDELEYWCRQGYDYIGAPWFEGWKKPTKKFKGVGNGGFSLRNIQTSLSVLNKLDRLKKYNTLYTQLKINKLTSFYGAFILFRALLNLKKSNGYTFYELISDREPKMQEDGVWALNVPSIFDYKVAPVEEALKFSFETNPSLLYEMNDNRLPFGCHAWLKYESEFWQPFIKYD</sequence>
<gene>
    <name evidence="2" type="ORF">KL86DYS1_31079</name>
</gene>
<reference evidence="2" key="1">
    <citation type="submission" date="2016-04" db="EMBL/GenBank/DDBJ databases">
        <authorList>
            <person name="Evans L.H."/>
            <person name="Alamgir A."/>
            <person name="Owens N."/>
            <person name="Weber N.D."/>
            <person name="Virtaneva K."/>
            <person name="Barbian K."/>
            <person name="Babar A."/>
            <person name="Rosenke K."/>
        </authorList>
    </citation>
    <scope>NUCLEOTIDE SEQUENCE</scope>
    <source>
        <strain evidence="2">86-1</strain>
    </source>
</reference>
<protein>
    <recommendedName>
        <fullName evidence="1">DUF5672 domain-containing protein</fullName>
    </recommendedName>
</protein>